<dbReference type="EMBL" id="JALNMH010000001">
    <property type="protein sequence ID" value="MCK7592049.1"/>
    <property type="molecule type" value="Genomic_DNA"/>
</dbReference>
<feature type="domain" description="RNA polymerase sigma-70 region 2" evidence="2">
    <location>
        <begin position="16"/>
        <end position="76"/>
    </location>
</feature>
<dbReference type="InterPro" id="IPR046531">
    <property type="entry name" value="DUF6596"/>
</dbReference>
<dbReference type="RefSeq" id="WP_248203949.1">
    <property type="nucleotide sequence ID" value="NZ_JALNMH010000001.1"/>
</dbReference>
<dbReference type="InterPro" id="IPR013325">
    <property type="entry name" value="RNA_pol_sigma_r2"/>
</dbReference>
<accession>A0ABT0GCY6</accession>
<dbReference type="Gene3D" id="1.10.1740.10">
    <property type="match status" value="1"/>
</dbReference>
<sequence>MLLGRLLEQVLRREGAGLRAALMRLGGDLDAAEDALQEACLRALQRWPDEGLPERPAAWLLTVARRLLIDRMRRRRELPLEDDHAATLRDPGPCPAGELEQGTSPGGAVDDDRLRLLFQVCHPALAPEASMALALKVVCGLSTREIGRAFLLGDTAAAQRIVRAKQKIRQSAIPFALPRAADLPLRVEAVLKVIYLLFNEGYAATEGEALIRPDLCREAIRLAELACALLPGVAEAWGLLALLHLTDARRPARLGADGALKLLDEQDRKQWDRAAITAGEQALQTALALHQPGPYQVQAAIAALHAEAATPGDTDWAQILALYRRLLQLQPGPVVELNAAVALGMARGPAAGLAWLDRLEAGGLLEGYHLLPASRSALLQRLGREDEALAACETALTQVRNDDERRLLQARRAELMAKRLQTG</sequence>
<dbReference type="Pfam" id="PF04542">
    <property type="entry name" value="Sigma70_r2"/>
    <property type="match status" value="1"/>
</dbReference>
<feature type="region of interest" description="Disordered" evidence="1">
    <location>
        <begin position="83"/>
        <end position="105"/>
    </location>
</feature>
<dbReference type="Pfam" id="PF20239">
    <property type="entry name" value="DUF6596"/>
    <property type="match status" value="1"/>
</dbReference>
<dbReference type="PANTHER" id="PTHR47756:SF2">
    <property type="entry name" value="BLL6612 PROTEIN"/>
    <property type="match status" value="1"/>
</dbReference>
<protein>
    <submittedName>
        <fullName evidence="4">Sigma-70 family RNA polymerase sigma factor</fullName>
    </submittedName>
</protein>
<reference evidence="4" key="1">
    <citation type="submission" date="2022-04" db="EMBL/GenBank/DDBJ databases">
        <title>Lysobacter sp. CAU 1642 isolated from sea sand.</title>
        <authorList>
            <person name="Kim W."/>
        </authorList>
    </citation>
    <scope>NUCLEOTIDE SEQUENCE</scope>
    <source>
        <strain evidence="4">CAU 1642</strain>
    </source>
</reference>
<dbReference type="InterPro" id="IPR014284">
    <property type="entry name" value="RNA_pol_sigma-70_dom"/>
</dbReference>
<dbReference type="Proteomes" id="UP001431449">
    <property type="component" value="Unassembled WGS sequence"/>
</dbReference>
<organism evidence="4 5">
    <name type="scientific">Pseudomarimonas salicorniae</name>
    <dbReference type="NCBI Taxonomy" id="2933270"/>
    <lineage>
        <taxon>Bacteria</taxon>
        <taxon>Pseudomonadati</taxon>
        <taxon>Pseudomonadota</taxon>
        <taxon>Gammaproteobacteria</taxon>
        <taxon>Lysobacterales</taxon>
        <taxon>Lysobacteraceae</taxon>
        <taxon>Pseudomarimonas</taxon>
    </lineage>
</organism>
<dbReference type="NCBIfam" id="TIGR02937">
    <property type="entry name" value="sigma70-ECF"/>
    <property type="match status" value="1"/>
</dbReference>
<proteinExistence type="predicted"/>
<dbReference type="InterPro" id="IPR013324">
    <property type="entry name" value="RNA_pol_sigma_r3/r4-like"/>
</dbReference>
<keyword evidence="5" id="KW-1185">Reference proteome</keyword>
<evidence type="ECO:0000313" key="4">
    <source>
        <dbReference type="EMBL" id="MCK7592049.1"/>
    </source>
</evidence>
<dbReference type="PANTHER" id="PTHR47756">
    <property type="entry name" value="BLL6612 PROTEIN-RELATED"/>
    <property type="match status" value="1"/>
</dbReference>
<name>A0ABT0GCY6_9GAMM</name>
<dbReference type="SUPFAM" id="SSF88659">
    <property type="entry name" value="Sigma3 and sigma4 domains of RNA polymerase sigma factors"/>
    <property type="match status" value="1"/>
</dbReference>
<evidence type="ECO:0000259" key="2">
    <source>
        <dbReference type="Pfam" id="PF04542"/>
    </source>
</evidence>
<dbReference type="InterPro" id="IPR007627">
    <property type="entry name" value="RNA_pol_sigma70_r2"/>
</dbReference>
<feature type="domain" description="DUF6596" evidence="3">
    <location>
        <begin position="186"/>
        <end position="286"/>
    </location>
</feature>
<evidence type="ECO:0000259" key="3">
    <source>
        <dbReference type="Pfam" id="PF20239"/>
    </source>
</evidence>
<comment type="caution">
    <text evidence="4">The sequence shown here is derived from an EMBL/GenBank/DDBJ whole genome shotgun (WGS) entry which is preliminary data.</text>
</comment>
<gene>
    <name evidence="4" type="ORF">M0G41_00020</name>
</gene>
<evidence type="ECO:0000256" key="1">
    <source>
        <dbReference type="SAM" id="MobiDB-lite"/>
    </source>
</evidence>
<evidence type="ECO:0000313" key="5">
    <source>
        <dbReference type="Proteomes" id="UP001431449"/>
    </source>
</evidence>
<dbReference type="SUPFAM" id="SSF88946">
    <property type="entry name" value="Sigma2 domain of RNA polymerase sigma factors"/>
    <property type="match status" value="1"/>
</dbReference>